<dbReference type="InterPro" id="IPR010181">
    <property type="entry name" value="CGCAxxGCC_motif"/>
</dbReference>
<accession>A0A845R1L3</accession>
<dbReference type="EMBL" id="QXXA01000022">
    <property type="protein sequence ID" value="NBI08154.1"/>
    <property type="molecule type" value="Genomic_DNA"/>
</dbReference>
<sequence>MNKEISIKKVREDAEGMFRRGEFYCSEAVVASIRNNFGIDMPEEMIAMASGFPVGIGKSKCVCGAVSGGVMMMGYFFGRKEGTNPQDPKSVKTLELANELQGEFRKNHKVLCCSVHTKGMDMASGEHKAQCISFTGEIAETAARIIVRELNLVDLDKEKEAAC</sequence>
<evidence type="ECO:0000313" key="2">
    <source>
        <dbReference type="Proteomes" id="UP000467132"/>
    </source>
</evidence>
<evidence type="ECO:0008006" key="3">
    <source>
        <dbReference type="Google" id="ProtNLM"/>
    </source>
</evidence>
<dbReference type="NCBIfam" id="TIGR01909">
    <property type="entry name" value="C_GCAxxG_C_C"/>
    <property type="match status" value="1"/>
</dbReference>
<organism evidence="1 2">
    <name type="scientific">Senegalia massiliensis</name>
    <dbReference type="NCBI Taxonomy" id="1720316"/>
    <lineage>
        <taxon>Bacteria</taxon>
        <taxon>Bacillati</taxon>
        <taxon>Bacillota</taxon>
        <taxon>Clostridia</taxon>
        <taxon>Eubacteriales</taxon>
        <taxon>Clostridiaceae</taxon>
        <taxon>Senegalia</taxon>
    </lineage>
</organism>
<evidence type="ECO:0000313" key="1">
    <source>
        <dbReference type="EMBL" id="NBI08154.1"/>
    </source>
</evidence>
<dbReference type="AlphaFoldDB" id="A0A845R1L3"/>
<dbReference type="RefSeq" id="WP_160198619.1">
    <property type="nucleotide sequence ID" value="NZ_QXXA01000022.1"/>
</dbReference>
<comment type="caution">
    <text evidence="1">The sequence shown here is derived from an EMBL/GenBank/DDBJ whole genome shotgun (WGS) entry which is preliminary data.</text>
</comment>
<protein>
    <recommendedName>
        <fullName evidence="3">C_GCAxxG_C_C family protein</fullName>
    </recommendedName>
</protein>
<dbReference type="Proteomes" id="UP000467132">
    <property type="component" value="Unassembled WGS sequence"/>
</dbReference>
<dbReference type="InterPro" id="IPR036280">
    <property type="entry name" value="Multihaem_cyt_sf"/>
</dbReference>
<gene>
    <name evidence="1" type="ORF">D3Z33_14945</name>
</gene>
<dbReference type="Pfam" id="PF09719">
    <property type="entry name" value="C_GCAxxG_C_C"/>
    <property type="match status" value="1"/>
</dbReference>
<dbReference type="SUPFAM" id="SSF48695">
    <property type="entry name" value="Multiheme cytochromes"/>
    <property type="match status" value="1"/>
</dbReference>
<keyword evidence="2" id="KW-1185">Reference proteome</keyword>
<proteinExistence type="predicted"/>
<dbReference type="OrthoDB" id="190287at2"/>
<name>A0A845R1L3_9CLOT</name>
<reference evidence="1 2" key="1">
    <citation type="submission" date="2018-08" db="EMBL/GenBank/DDBJ databases">
        <title>Murine metabolic-syndrome-specific gut microbial biobank.</title>
        <authorList>
            <person name="Liu C."/>
        </authorList>
    </citation>
    <scope>NUCLEOTIDE SEQUENCE [LARGE SCALE GENOMIC DNA]</scope>
    <source>
        <strain evidence="1 2">583</strain>
    </source>
</reference>